<keyword evidence="1" id="KW-0472">Membrane</keyword>
<organism evidence="2 3">
    <name type="scientific">Flavobacterium profundi</name>
    <dbReference type="NCBI Taxonomy" id="1774945"/>
    <lineage>
        <taxon>Bacteria</taxon>
        <taxon>Pseudomonadati</taxon>
        <taxon>Bacteroidota</taxon>
        <taxon>Flavobacteriia</taxon>
        <taxon>Flavobacteriales</taxon>
        <taxon>Flavobacteriaceae</taxon>
        <taxon>Flavobacterium</taxon>
    </lineage>
</organism>
<evidence type="ECO:0000313" key="2">
    <source>
        <dbReference type="EMBL" id="MVO08538.1"/>
    </source>
</evidence>
<feature type="transmembrane region" description="Helical" evidence="1">
    <location>
        <begin position="165"/>
        <end position="190"/>
    </location>
</feature>
<dbReference type="EMBL" id="WQLW01000002">
    <property type="protein sequence ID" value="MVO08538.1"/>
    <property type="molecule type" value="Genomic_DNA"/>
</dbReference>
<reference evidence="3" key="1">
    <citation type="submission" date="2019-05" db="EMBL/GenBank/DDBJ databases">
        <title>Flavobacterium profundi sp. nov., isolated from a deep-sea seamount.</title>
        <authorList>
            <person name="Zhang D.-C."/>
        </authorList>
    </citation>
    <scope>NUCLEOTIDE SEQUENCE [LARGE SCALE GENOMIC DNA]</scope>
    <source>
        <strain evidence="3">TP390</strain>
    </source>
</reference>
<gene>
    <name evidence="2" type="ORF">GOQ30_05085</name>
</gene>
<accession>A0A6I4IFY6</accession>
<feature type="transmembrane region" description="Helical" evidence="1">
    <location>
        <begin position="37"/>
        <end position="58"/>
    </location>
</feature>
<evidence type="ECO:0000313" key="3">
    <source>
        <dbReference type="Proteomes" id="UP000431264"/>
    </source>
</evidence>
<proteinExistence type="predicted"/>
<comment type="caution">
    <text evidence="2">The sequence shown here is derived from an EMBL/GenBank/DDBJ whole genome shotgun (WGS) entry which is preliminary data.</text>
</comment>
<dbReference type="OrthoDB" id="709028at2"/>
<feature type="transmembrane region" description="Helical" evidence="1">
    <location>
        <begin position="70"/>
        <end position="93"/>
    </location>
</feature>
<name>A0A6I4IFY6_9FLAO</name>
<keyword evidence="1" id="KW-0812">Transmembrane</keyword>
<dbReference type="AlphaFoldDB" id="A0A6I4IFY6"/>
<feature type="transmembrane region" description="Helical" evidence="1">
    <location>
        <begin position="125"/>
        <end position="145"/>
    </location>
</feature>
<dbReference type="RefSeq" id="WP_140996922.1">
    <property type="nucleotide sequence ID" value="NZ_VDCZ01000002.1"/>
</dbReference>
<dbReference type="Proteomes" id="UP000431264">
    <property type="component" value="Unassembled WGS sequence"/>
</dbReference>
<sequence>MDELEILKKDWKKREHSFNQLTEKDIYKMLHKRSSSIVKWILIISILEIVLWLTLSFFTTDEHYFKTLEIYHLNKIIPVITIINYGIIIFFIFQFYKNFKNINTTETVKKLMQSIIKTRKTVKYYVWYNLMMSFILFILVFTFQFKYDPNLNEVIEKATQNVNPNVFYTLLFAAYTVCVLIIIGVIWLFYKLLYGILLKRLNRNYKELEKLDL</sequence>
<keyword evidence="3" id="KW-1185">Reference proteome</keyword>
<evidence type="ECO:0008006" key="4">
    <source>
        <dbReference type="Google" id="ProtNLM"/>
    </source>
</evidence>
<protein>
    <recommendedName>
        <fullName evidence="4">Beta-carotene 15,15'-monooxygenase</fullName>
    </recommendedName>
</protein>
<keyword evidence="1" id="KW-1133">Transmembrane helix</keyword>
<evidence type="ECO:0000256" key="1">
    <source>
        <dbReference type="SAM" id="Phobius"/>
    </source>
</evidence>